<feature type="domain" description="EGF-like" evidence="1">
    <location>
        <begin position="953"/>
        <end position="996"/>
    </location>
</feature>
<evidence type="ECO:0000313" key="2">
    <source>
        <dbReference type="EMBL" id="CAK92593.1"/>
    </source>
</evidence>
<dbReference type="SMART" id="SM00181">
    <property type="entry name" value="EGF"/>
    <property type="match status" value="18"/>
</dbReference>
<dbReference type="GeneID" id="5045785"/>
<feature type="domain" description="EGF-like" evidence="1">
    <location>
        <begin position="1242"/>
        <end position="1281"/>
    </location>
</feature>
<feature type="domain" description="EGF-like" evidence="1">
    <location>
        <begin position="897"/>
        <end position="931"/>
    </location>
</feature>
<feature type="domain" description="EGF-like" evidence="1">
    <location>
        <begin position="1004"/>
        <end position="1041"/>
    </location>
</feature>
<feature type="domain" description="EGF-like" evidence="1">
    <location>
        <begin position="1432"/>
        <end position="1474"/>
    </location>
</feature>
<gene>
    <name evidence="2" type="ORF">GSPATT00025327001</name>
</gene>
<feature type="domain" description="EGF-like" evidence="1">
    <location>
        <begin position="1527"/>
        <end position="1562"/>
    </location>
</feature>
<dbReference type="Proteomes" id="UP000000600">
    <property type="component" value="Unassembled WGS sequence"/>
</dbReference>
<dbReference type="RefSeq" id="XP_001459990.1">
    <property type="nucleotide sequence ID" value="XM_001459953.1"/>
</dbReference>
<feature type="domain" description="EGF-like" evidence="1">
    <location>
        <begin position="1482"/>
        <end position="1519"/>
    </location>
</feature>
<feature type="domain" description="EGF-like" evidence="1">
    <location>
        <begin position="806"/>
        <end position="846"/>
    </location>
</feature>
<feature type="domain" description="EGF-like" evidence="1">
    <location>
        <begin position="1570"/>
        <end position="1607"/>
    </location>
</feature>
<evidence type="ECO:0000313" key="3">
    <source>
        <dbReference type="Proteomes" id="UP000000600"/>
    </source>
</evidence>
<protein>
    <recommendedName>
        <fullName evidence="1">EGF-like domain-containing protein</fullName>
    </recommendedName>
</protein>
<dbReference type="Gene3D" id="2.10.220.10">
    <property type="entry name" value="Hormone Receptor, Insulin-like Growth Factor Receptor 1, Chain A, domain 2"/>
    <property type="match status" value="9"/>
</dbReference>
<feature type="domain" description="EGF-like" evidence="1">
    <location>
        <begin position="1336"/>
        <end position="1375"/>
    </location>
</feature>
<feature type="domain" description="EGF-like" evidence="1">
    <location>
        <begin position="1289"/>
        <end position="1328"/>
    </location>
</feature>
<dbReference type="KEGG" id="ptm:GSPATT00025327001"/>
<dbReference type="PANTHER" id="PTHR15332:SF175">
    <property type="entry name" value="PROPROTEIN CONVERTASE SUBTILISIN_KEXIN TYPE 5-LIKE"/>
    <property type="match status" value="1"/>
</dbReference>
<dbReference type="PANTHER" id="PTHR15332">
    <property type="entry name" value="PROPROTEIN CONVERTASE SUBTILISIN_KEXIN TYPE 5-LIKE"/>
    <property type="match status" value="1"/>
</dbReference>
<evidence type="ECO:0000259" key="1">
    <source>
        <dbReference type="SMART" id="SM00181"/>
    </source>
</evidence>
<feature type="domain" description="EGF-like" evidence="1">
    <location>
        <begin position="49"/>
        <end position="93"/>
    </location>
</feature>
<dbReference type="OrthoDB" id="313494at2759"/>
<dbReference type="InParanoid" id="A0EBC6"/>
<organism evidence="2 3">
    <name type="scientific">Paramecium tetraurelia</name>
    <dbReference type="NCBI Taxonomy" id="5888"/>
    <lineage>
        <taxon>Eukaryota</taxon>
        <taxon>Sar</taxon>
        <taxon>Alveolata</taxon>
        <taxon>Ciliophora</taxon>
        <taxon>Intramacronucleata</taxon>
        <taxon>Oligohymenophorea</taxon>
        <taxon>Peniculida</taxon>
        <taxon>Parameciidae</taxon>
        <taxon>Paramecium</taxon>
    </lineage>
</organism>
<dbReference type="InterPro" id="IPR009030">
    <property type="entry name" value="Growth_fac_rcpt_cys_sf"/>
</dbReference>
<proteinExistence type="predicted"/>
<feature type="domain" description="EGF-like" evidence="1">
    <location>
        <begin position="1193"/>
        <end position="1234"/>
    </location>
</feature>
<dbReference type="InterPro" id="IPR000742">
    <property type="entry name" value="EGF"/>
</dbReference>
<dbReference type="SUPFAM" id="SSF57184">
    <property type="entry name" value="Growth factor receptor domain"/>
    <property type="match status" value="10"/>
</dbReference>
<feature type="domain" description="EGF-like" evidence="1">
    <location>
        <begin position="854"/>
        <end position="896"/>
    </location>
</feature>
<feature type="domain" description="EGF-like" evidence="1">
    <location>
        <begin position="410"/>
        <end position="456"/>
    </location>
</feature>
<feature type="domain" description="EGF-like" evidence="1">
    <location>
        <begin position="1143"/>
        <end position="1185"/>
    </location>
</feature>
<dbReference type="HOGENOM" id="CLU_238149_0_0_1"/>
<dbReference type="EMBL" id="CT868669">
    <property type="protein sequence ID" value="CAK92593.1"/>
    <property type="molecule type" value="Genomic_DNA"/>
</dbReference>
<reference evidence="2 3" key="1">
    <citation type="journal article" date="2006" name="Nature">
        <title>Global trends of whole-genome duplications revealed by the ciliate Paramecium tetraurelia.</title>
        <authorList>
            <consortium name="Genoscope"/>
            <person name="Aury J.-M."/>
            <person name="Jaillon O."/>
            <person name="Duret L."/>
            <person name="Noel B."/>
            <person name="Jubin C."/>
            <person name="Porcel B.M."/>
            <person name="Segurens B."/>
            <person name="Daubin V."/>
            <person name="Anthouard V."/>
            <person name="Aiach N."/>
            <person name="Arnaiz O."/>
            <person name="Billaut A."/>
            <person name="Beisson J."/>
            <person name="Blanc I."/>
            <person name="Bouhouche K."/>
            <person name="Camara F."/>
            <person name="Duharcourt S."/>
            <person name="Guigo R."/>
            <person name="Gogendeau D."/>
            <person name="Katinka M."/>
            <person name="Keller A.-M."/>
            <person name="Kissmehl R."/>
            <person name="Klotz C."/>
            <person name="Koll F."/>
            <person name="Le Moue A."/>
            <person name="Lepere C."/>
            <person name="Malinsky S."/>
            <person name="Nowacki M."/>
            <person name="Nowak J.K."/>
            <person name="Plattner H."/>
            <person name="Poulain J."/>
            <person name="Ruiz F."/>
            <person name="Serrano V."/>
            <person name="Zagulski M."/>
            <person name="Dessen P."/>
            <person name="Betermier M."/>
            <person name="Weissenbach J."/>
            <person name="Scarpelli C."/>
            <person name="Schachter V."/>
            <person name="Sperling L."/>
            <person name="Meyer E."/>
            <person name="Cohen J."/>
            <person name="Wincker P."/>
        </authorList>
    </citation>
    <scope>NUCLEOTIDE SEQUENCE [LARGE SCALE GENOMIC DNA]</scope>
    <source>
        <strain evidence="2 3">Stock d4-2</strain>
    </source>
</reference>
<dbReference type="eggNOG" id="KOG3525">
    <property type="taxonomic scope" value="Eukaryota"/>
</dbReference>
<feature type="domain" description="EGF-like" evidence="1">
    <location>
        <begin position="666"/>
        <end position="707"/>
    </location>
</feature>
<dbReference type="OMA" id="LASHETH"/>
<accession>A0EBC6</accession>
<feature type="domain" description="EGF-like" evidence="1">
    <location>
        <begin position="1049"/>
        <end position="1089"/>
    </location>
</feature>
<keyword evidence="3" id="KW-1185">Reference proteome</keyword>
<name>A0EBC6_PARTE</name>
<dbReference type="SMART" id="SM00261">
    <property type="entry name" value="FU"/>
    <property type="match status" value="25"/>
</dbReference>
<sequence>MIFCTDKTLIYEYEENTDLVLSCQFVSNECLIAQKSGDIIKCQYCEGEECSQSFSTLNHYLGCGKNCASCGSSFCATCKEGFSSSNSTDLSCSLACQATHLSCSNDNGVYSFQGCRKGYELVDNQCVACSFKCAQCVTGVCTACQFQYFLKDGQCFGDINCTRFDYNYDPNTGLAVGITCQVCDFGYFYNPSQQKCTLCKLQPGLERCLICFNATECKICVGISVLTADKKCTTSLLSSCSSNCQTCLYSDPSYCTTCYLQEKFQTSKVTPGKCVCDQQRGYFDKDGECAFCKSGQCDTCGKDYYECLSCKTITNRILLNAQCICKQGYYETGLGNYICQKCYANCYNCKGPYNNDCTECGDPSIYFKFFDNGSCFCEEGKQLKILSDGNSICICNDINIKSACHPRCQKCSQPYDASTNQYCTMCIPSQNRVLSIDYKCVCSDGYGSDGIQDICIKCHYTCKSCKGPLEIDCLNCSSVAHRYLTNDNKCACTQAYYDPGFQDPFCYLSCHHSCSNCNVQGQDKCTSCPPTRQADQVGTTFQCLCKDPHYYSDQTLLECQPCHLTCKTCNGSYETNCLSCDTTTNRELVISKCDCQPGFYSTGSLQCSQCHYTCLTCFSLDEDSCITCSSEKNRVMKANKCICMNNTMQQQNADSMCQNCSYRCSSCSVKPENCTTCPDLSERTLGTDNSCQCPAYYYDQPGNPICIKCHSTCQTCQGSQSNQCTSCASSKQNEIKLQWITRMLNLQQQLLRMHYYFYKLYILQFRQILTSETVVYAKQNFKATTQLHIQSQQQNRCQSCHYSCLSCSGPLVNQCSSCLNSESRILVATSCVCAENTFDISVPNCKKCDYRCQGCTILPSLCKSCPSSSLRIFNPLSSSCDCPSQYYDDGVNIVCQKCHYSCLTCIITSTRCDSCQVNSYRTYNPLLQSCLCNDHYYDSGIPICQQCHYSCLLCNAFGADQCLSCQPQTTSFRIFNGKACECLFGYYEDGFSSICQKCFYKCLSCITSQTQCTSCVQTRQLYQNQCLCDPGYYDSGLSNCSKCDSNCYNCNYNSKLCTECDSNSLRILNTNNNTCYCQPGTTEIDGLCQYCNINCQTCSNSITNCTSCVLSKMLINSKCVCIDGTYLSNVDNKCYNCNSTCETCGGQDSFCLSCSLDKNRILNNKNHTCICMDGYYEDLANNSCLQCDKTCLACFGNSSNCLQCDSNLNLELNQQNLCVCKSGYFFNLIAEQCQVCHFSCTECQTQTQCLACELITRYFDSDTSQCVCKDGFYEVNQISCLKCQSSCKTCQIQSNKCLTCDTSNFRYFQMNSCPCLDGYYDVGIEMCQKCSEFCKTCQISSTKCQSCFPNHLRSANQNVCTCIPGYFDNGSLICEKCSNSCLTCKNQKDYCTSCDINQNRLDQSIIHKCPCLSDFYQDSDEICQKCHIKCSGCVNERNNCQSCKYIQGSNRLTISNQCNCKDGYYDDDVQIICKKCEYLCKTCEKDAKNCLKCFSNLRINPPDCSCVDGYFETSQLVCEACEFQCDTCQTVPSNCLTCKEGRINKSCDCEEGYFEGGQVLCIQCDFQCKKCLKYSANCLACKGDRFETPFCRCQDGFYDDFQSVNCLKCDYTCKTCSLYACLTCNGNRILSNQMTCDPPPDSVSSLLTPWCSNCEVAVMKIKLSDDLTAIIVLFDFPLNPNFFSIQLDINACFNILTQTTLSKLGINPTCKLDPDNQQQLILNLGRNPTIIPGDNIDFLPGSFGHKNCNNKLLYFFHKQT</sequence>
<dbReference type="InterPro" id="IPR006212">
    <property type="entry name" value="Furin_repeat"/>
</dbReference>